<keyword evidence="2" id="KW-0378">Hydrolase</keyword>
<dbReference type="Pfam" id="PF18766">
    <property type="entry name" value="SWI2_SNF2"/>
    <property type="match status" value="1"/>
</dbReference>
<evidence type="ECO:0000259" key="1">
    <source>
        <dbReference type="PROSITE" id="PS51192"/>
    </source>
</evidence>
<dbReference type="Gene3D" id="3.90.1570.50">
    <property type="match status" value="1"/>
</dbReference>
<dbReference type="InterPro" id="IPR040980">
    <property type="entry name" value="SWI2_SNF2"/>
</dbReference>
<dbReference type="GO" id="GO:0005524">
    <property type="term" value="F:ATP binding"/>
    <property type="evidence" value="ECO:0007669"/>
    <property type="project" value="UniProtKB-KW"/>
</dbReference>
<dbReference type="InterPro" id="IPR014001">
    <property type="entry name" value="Helicase_ATP-bd"/>
</dbReference>
<accession>A0A6M1TDB0</accession>
<dbReference type="AlphaFoldDB" id="A0A6M1TDB0"/>
<evidence type="ECO:0000313" key="3">
    <source>
        <dbReference type="Proteomes" id="UP000479132"/>
    </source>
</evidence>
<sequence>MSQQIREQYLEEDIENVLLQEQPEGDRVLDEGEEYTVAGHPGGYHQRTTKEYDKSLCLIPDDLIDFIKATQPKQWRELKKLEGDDAEDKLLKRVKNRVNRKGTVYVLRNELKLSGCRFRLTYFRPNTGLNPELQKKYKANFFSVVRQLKYSEDNENSLDLGIFLNGLPIFTAELKNKLNNQDVGDAVAQYKRDRDPREPIFQFKRCLGHFAVDPMEVYYTTKLEGSKSYFLPFNKGKQSGAGNPTPMGDEDKYATSYLWEKIWSKDSVLNLIQHFVHSMEEKETNPKTGKEKTKEKLFFPRYHQLKAVRRMVNHAKEHGTGQRYLVQHSAGSGKSNTIAWLGHQLSSLHDATDNKVFDTIIVITDRRVLDKQLRDIVLEFQKVPGVVEAIGDDDTSEDLKKALRAGKKIITTTLQKFPYITEAMKDYKGENFAVLIDEAHSSMAGATTRQMNEVLSPTSFEDAEKTDDVEEEDVTDHIEKLIQSRGQLPNVSYFAFTATPKEKTLELFGTEQPDGSYEPFSLYTMRQAIEEGFILDVLENYTTYNSYFKLLKAIEDDPKYDQGKASAMLKKFVSLHEHAINEKAKIIVDHFHQFVSHAIKGKAKAMVVTRSRLHAVRFGLAIKKLVKSENMPYKVLTAFSGTVKDPETGKEYTESGMNGIPQAQTKEQFKQRDYRFMVVANKFQTGFDQPLLHTMYVDKKLGGVNAVQTLSRLNRTHPQKQETMVLDFANEAQDIKNAFSNYYEKTFLSEGTDQDVLYNLMEDLEEYRLYSDLDIDQFAEHYFANNVKQTKLYSILEPVADRFNELGDDEQRDFYRKLRKYVRTYSFLSQILPFDDVPMEKFYAFGKYLLRLISLDESKLPREVLQEVDMDSYRIQRMYKGQIDLKRGGGELKSSQLDGETSGGGEAEESLSEIIRVINDRYGTDFSEDDKVFTAFRDRLYKDEAVQKSAEANTKENAKITFEDKAREHAREMIDEHFGFYKKFNDDDDFREALVHMLFNDFQSWMQEKST</sequence>
<dbReference type="InterPro" id="IPR055180">
    <property type="entry name" value="HsdR_RecA-like_helicase_dom_2"/>
</dbReference>
<dbReference type="GO" id="GO:0003677">
    <property type="term" value="F:DNA binding"/>
    <property type="evidence" value="ECO:0007669"/>
    <property type="project" value="UniProtKB-KW"/>
</dbReference>
<dbReference type="RefSeq" id="WP_165271250.1">
    <property type="nucleotide sequence ID" value="NZ_JAALLS010000030.1"/>
</dbReference>
<feature type="domain" description="Helicase ATP-binding" evidence="1">
    <location>
        <begin position="315"/>
        <end position="518"/>
    </location>
</feature>
<dbReference type="PROSITE" id="PS51192">
    <property type="entry name" value="HELICASE_ATP_BIND_1"/>
    <property type="match status" value="1"/>
</dbReference>
<dbReference type="SMART" id="SM00487">
    <property type="entry name" value="DEXDc"/>
    <property type="match status" value="1"/>
</dbReference>
<dbReference type="Pfam" id="PF04313">
    <property type="entry name" value="HSDR_N"/>
    <property type="match status" value="1"/>
</dbReference>
<reference evidence="2 3" key="1">
    <citation type="submission" date="2020-02" db="EMBL/GenBank/DDBJ databases">
        <title>Aliifodinibius halophilus 2W32, complete genome.</title>
        <authorList>
            <person name="Li Y."/>
            <person name="Wu S."/>
        </authorList>
    </citation>
    <scope>NUCLEOTIDE SEQUENCE [LARGE SCALE GENOMIC DNA]</scope>
    <source>
        <strain evidence="2 3">2W32</strain>
    </source>
</reference>
<organism evidence="2 3">
    <name type="scientific">Fodinibius halophilus</name>
    <dbReference type="NCBI Taxonomy" id="1736908"/>
    <lineage>
        <taxon>Bacteria</taxon>
        <taxon>Pseudomonadati</taxon>
        <taxon>Balneolota</taxon>
        <taxon>Balneolia</taxon>
        <taxon>Balneolales</taxon>
        <taxon>Balneolaceae</taxon>
        <taxon>Fodinibius</taxon>
    </lineage>
</organism>
<dbReference type="Proteomes" id="UP000479132">
    <property type="component" value="Unassembled WGS sequence"/>
</dbReference>
<keyword evidence="2" id="KW-0540">Nuclease</keyword>
<proteinExistence type="predicted"/>
<dbReference type="InterPro" id="IPR007409">
    <property type="entry name" value="Restrct_endonuc_type1_HsdR_N"/>
</dbReference>
<dbReference type="GO" id="GO:0009035">
    <property type="term" value="F:type I site-specific deoxyribonuclease activity"/>
    <property type="evidence" value="ECO:0007669"/>
    <property type="project" value="UniProtKB-EC"/>
</dbReference>
<dbReference type="GO" id="GO:0009307">
    <property type="term" value="P:DNA restriction-modification system"/>
    <property type="evidence" value="ECO:0007669"/>
    <property type="project" value="UniProtKB-KW"/>
</dbReference>
<dbReference type="Pfam" id="PF22679">
    <property type="entry name" value="T1R_D3-like"/>
    <property type="match status" value="1"/>
</dbReference>
<name>A0A6M1TDB0_9BACT</name>
<dbReference type="PANTHER" id="PTHR42927:SF1">
    <property type="entry name" value="HELICASE SUPERFAMILY 1 AND 2 DOMAIN-CONTAINING PROTEIN"/>
    <property type="match status" value="1"/>
</dbReference>
<gene>
    <name evidence="2" type="ORF">G3569_16815</name>
</gene>
<keyword evidence="2" id="KW-0255">Endonuclease</keyword>
<dbReference type="SUPFAM" id="SSF52540">
    <property type="entry name" value="P-loop containing nucleoside triphosphate hydrolases"/>
    <property type="match status" value="2"/>
</dbReference>
<protein>
    <submittedName>
        <fullName evidence="2">Type I restriction endonuclease subunit R</fullName>
    </submittedName>
</protein>
<dbReference type="Gene3D" id="3.40.50.300">
    <property type="entry name" value="P-loop containing nucleotide triphosphate hydrolases"/>
    <property type="match status" value="2"/>
</dbReference>
<dbReference type="InterPro" id="IPR027417">
    <property type="entry name" value="P-loop_NTPase"/>
</dbReference>
<keyword evidence="3" id="KW-1185">Reference proteome</keyword>
<evidence type="ECO:0000313" key="2">
    <source>
        <dbReference type="EMBL" id="NGP90021.1"/>
    </source>
</evidence>
<comment type="caution">
    <text evidence="2">The sequence shown here is derived from an EMBL/GenBank/DDBJ whole genome shotgun (WGS) entry which is preliminary data.</text>
</comment>
<dbReference type="PANTHER" id="PTHR42927">
    <property type="entry name" value="HELICASE SUPERFAMILY 1 AND 2 DOMAIN-CONTAINING PROTEIN"/>
    <property type="match status" value="1"/>
</dbReference>
<dbReference type="EMBL" id="JAALLS010000030">
    <property type="protein sequence ID" value="NGP90021.1"/>
    <property type="molecule type" value="Genomic_DNA"/>
</dbReference>